<evidence type="ECO:0000313" key="2">
    <source>
        <dbReference type="Proteomes" id="UP001163835"/>
    </source>
</evidence>
<reference evidence="1" key="1">
    <citation type="submission" date="2022-09" db="EMBL/GenBank/DDBJ databases">
        <title>A Global Phylogenomic Analysis of the Shiitake Genus Lentinula.</title>
        <authorList>
            <consortium name="DOE Joint Genome Institute"/>
            <person name="Sierra-Patev S."/>
            <person name="Min B."/>
            <person name="Naranjo-Ortiz M."/>
            <person name="Looney B."/>
            <person name="Konkel Z."/>
            <person name="Slot J.C."/>
            <person name="Sakamoto Y."/>
            <person name="Steenwyk J.L."/>
            <person name="Rokas A."/>
            <person name="Carro J."/>
            <person name="Camarero S."/>
            <person name="Ferreira P."/>
            <person name="Molpeceres G."/>
            <person name="Ruiz-Duenas F.J."/>
            <person name="Serrano A."/>
            <person name="Henrissat B."/>
            <person name="Drula E."/>
            <person name="Hughes K.W."/>
            <person name="Mata J.L."/>
            <person name="Ishikawa N.K."/>
            <person name="Vargas-Isla R."/>
            <person name="Ushijima S."/>
            <person name="Smith C.A."/>
            <person name="Ahrendt S."/>
            <person name="Andreopoulos W."/>
            <person name="He G."/>
            <person name="Labutti K."/>
            <person name="Lipzen A."/>
            <person name="Ng V."/>
            <person name="Riley R."/>
            <person name="Sandor L."/>
            <person name="Barry K."/>
            <person name="Martinez A.T."/>
            <person name="Xiao Y."/>
            <person name="Gibbons J.G."/>
            <person name="Terashima K."/>
            <person name="Grigoriev I.V."/>
            <person name="Hibbett D.S."/>
        </authorList>
    </citation>
    <scope>NUCLEOTIDE SEQUENCE</scope>
    <source>
        <strain evidence="1">TMI1499</strain>
    </source>
</reference>
<comment type="caution">
    <text evidence="1">The sequence shown here is derived from an EMBL/GenBank/DDBJ whole genome shotgun (WGS) entry which is preliminary data.</text>
</comment>
<dbReference type="Proteomes" id="UP001163835">
    <property type="component" value="Unassembled WGS sequence"/>
</dbReference>
<proteinExistence type="predicted"/>
<keyword evidence="2" id="KW-1185">Reference proteome</keyword>
<name>A0ACC1TZD8_9AGAR</name>
<gene>
    <name evidence="1" type="ORF">F5876DRAFT_43353</name>
</gene>
<organism evidence="1 2">
    <name type="scientific">Lentinula aff. lateritia</name>
    <dbReference type="NCBI Taxonomy" id="2804960"/>
    <lineage>
        <taxon>Eukaryota</taxon>
        <taxon>Fungi</taxon>
        <taxon>Dikarya</taxon>
        <taxon>Basidiomycota</taxon>
        <taxon>Agaricomycotina</taxon>
        <taxon>Agaricomycetes</taxon>
        <taxon>Agaricomycetidae</taxon>
        <taxon>Agaricales</taxon>
        <taxon>Marasmiineae</taxon>
        <taxon>Omphalotaceae</taxon>
        <taxon>Lentinula</taxon>
    </lineage>
</organism>
<protein>
    <submittedName>
        <fullName evidence="1">Uncharacterized protein</fullName>
    </submittedName>
</protein>
<evidence type="ECO:0000313" key="1">
    <source>
        <dbReference type="EMBL" id="KAJ3809691.1"/>
    </source>
</evidence>
<sequence>SFEDVIGDSLPEYHQARKDQLVKDTDRDDFGVLLRRLTRAEISSLIRNHSDQVSQLSVPEAIVLRKLKLERERRRASVRGPNISITPDGVVEGLVELTATQLSTETVDALCSIRKTSYGSSFASRLYGNHARTPGLIHVDWDTKTPWMNLMEDIREHYQLLHPDREPAEEPQSAIMYTSLQPSHLDQVHDILVRSFWQGVNVSDSLDYSPEKCTVIASYKKIVVGVAIMSSPRETYITYLAVKHGWDNSNIATYVHSLIRWCLSLTPRRTMLYQLIMLNPGKDITLHVSANNSAMLLYNRFGFKSEEFIAGFYDAYLDPESRASKNAVRLRLRHH</sequence>
<feature type="non-terminal residue" evidence="1">
    <location>
        <position position="1"/>
    </location>
</feature>
<accession>A0ACC1TZD8</accession>
<dbReference type="EMBL" id="MU795142">
    <property type="protein sequence ID" value="KAJ3809691.1"/>
    <property type="molecule type" value="Genomic_DNA"/>
</dbReference>